<dbReference type="Gene3D" id="2.130.10.10">
    <property type="entry name" value="YVTN repeat-like/Quinoprotein amine dehydrogenase"/>
    <property type="match status" value="3"/>
</dbReference>
<feature type="repeat" description="WD" evidence="4">
    <location>
        <begin position="299"/>
        <end position="340"/>
    </location>
</feature>
<evidence type="ECO:0000313" key="7">
    <source>
        <dbReference type="Proteomes" id="UP000077315"/>
    </source>
</evidence>
<keyword evidence="2" id="KW-0677">Repeat</keyword>
<dbReference type="InterPro" id="IPR051075">
    <property type="entry name" value="SCF_subunit_WD-repeat"/>
</dbReference>
<evidence type="ECO:0000256" key="1">
    <source>
        <dbReference type="ARBA" id="ARBA00022574"/>
    </source>
</evidence>
<dbReference type="PANTHER" id="PTHR19872:SF9">
    <property type="entry name" value="UBIQUITIN-BINDING SDF UBIQUITIN LIGASE COMPLEX SUBUNIT"/>
    <property type="match status" value="1"/>
</dbReference>
<dbReference type="SMART" id="SM00256">
    <property type="entry name" value="FBOX"/>
    <property type="match status" value="1"/>
</dbReference>
<dbReference type="SUPFAM" id="SSF81383">
    <property type="entry name" value="F-box domain"/>
    <property type="match status" value="1"/>
</dbReference>
<dbReference type="CDD" id="cd22147">
    <property type="entry name" value="F-box_SpPof1-like"/>
    <property type="match status" value="1"/>
</dbReference>
<keyword evidence="3" id="KW-0833">Ubl conjugation pathway</keyword>
<keyword evidence="1 4" id="KW-0853">WD repeat</keyword>
<dbReference type="CDD" id="cd00200">
    <property type="entry name" value="WD40"/>
    <property type="match status" value="1"/>
</dbReference>
<dbReference type="STRING" id="763407.A0A163EGL9"/>
<proteinExistence type="predicted"/>
<evidence type="ECO:0000313" key="6">
    <source>
        <dbReference type="EMBL" id="OAD78530.1"/>
    </source>
</evidence>
<dbReference type="InterPro" id="IPR015943">
    <property type="entry name" value="WD40/YVTN_repeat-like_dom_sf"/>
</dbReference>
<feature type="repeat" description="WD" evidence="4">
    <location>
        <begin position="220"/>
        <end position="259"/>
    </location>
</feature>
<evidence type="ECO:0000259" key="5">
    <source>
        <dbReference type="PROSITE" id="PS50181"/>
    </source>
</evidence>
<dbReference type="InterPro" id="IPR001810">
    <property type="entry name" value="F-box_dom"/>
</dbReference>
<dbReference type="SUPFAM" id="SSF50998">
    <property type="entry name" value="Quinoprotein alcohol dehydrogenase-like"/>
    <property type="match status" value="1"/>
</dbReference>
<dbReference type="VEuPathDB" id="FungiDB:PHYBLDRAFT_107845"/>
<dbReference type="InterPro" id="IPR001680">
    <property type="entry name" value="WD40_rpt"/>
</dbReference>
<dbReference type="Pfam" id="PF00400">
    <property type="entry name" value="WD40"/>
    <property type="match status" value="7"/>
</dbReference>
<dbReference type="InterPro" id="IPR036047">
    <property type="entry name" value="F-box-like_dom_sf"/>
</dbReference>
<dbReference type="PROSITE" id="PS50181">
    <property type="entry name" value="FBOX"/>
    <property type="match status" value="1"/>
</dbReference>
<dbReference type="PROSITE" id="PS50294">
    <property type="entry name" value="WD_REPEATS_REGION"/>
    <property type="match status" value="6"/>
</dbReference>
<feature type="non-terminal residue" evidence="6">
    <location>
        <position position="1"/>
    </location>
</feature>
<dbReference type="RefSeq" id="XP_018296570.1">
    <property type="nucleotide sequence ID" value="XM_018428015.1"/>
</dbReference>
<dbReference type="EMBL" id="KV440973">
    <property type="protein sequence ID" value="OAD78530.1"/>
    <property type="molecule type" value="Genomic_DNA"/>
</dbReference>
<gene>
    <name evidence="6" type="ORF">PHYBLDRAFT_107845</name>
</gene>
<reference evidence="7" key="1">
    <citation type="submission" date="2015-06" db="EMBL/GenBank/DDBJ databases">
        <title>Expansion of signal transduction pathways in fungi by whole-genome duplication.</title>
        <authorList>
            <consortium name="DOE Joint Genome Institute"/>
            <person name="Corrochano L.M."/>
            <person name="Kuo A."/>
            <person name="Marcet-Houben M."/>
            <person name="Polaino S."/>
            <person name="Salamov A."/>
            <person name="Villalobos J.M."/>
            <person name="Alvarez M.I."/>
            <person name="Avalos J."/>
            <person name="Benito E.P."/>
            <person name="Benoit I."/>
            <person name="Burger G."/>
            <person name="Camino L.P."/>
            <person name="Canovas D."/>
            <person name="Cerda-Olmedo E."/>
            <person name="Cheng J.-F."/>
            <person name="Dominguez A."/>
            <person name="Elias M."/>
            <person name="Eslava A.P."/>
            <person name="Glaser F."/>
            <person name="Grimwood J."/>
            <person name="Gutierrez G."/>
            <person name="Heitman J."/>
            <person name="Henrissat B."/>
            <person name="Iturriaga E.A."/>
            <person name="Lang B.F."/>
            <person name="Lavin J.L."/>
            <person name="Lee S."/>
            <person name="Li W."/>
            <person name="Lindquist E."/>
            <person name="Lopez-Garcia S."/>
            <person name="Luque E.M."/>
            <person name="Marcos A.T."/>
            <person name="Martin J."/>
            <person name="McCluskey K."/>
            <person name="Medina H.R."/>
            <person name="Miralles-Duran A."/>
            <person name="Miyazaki A."/>
            <person name="Munoz-Torres E."/>
            <person name="Oguiza J.A."/>
            <person name="Ohm R."/>
            <person name="Olmedo M."/>
            <person name="Orejas M."/>
            <person name="Ortiz-Castellanos L."/>
            <person name="Pisabarro A.G."/>
            <person name="Rodriguez-Romero J."/>
            <person name="Ruiz-Herrera J."/>
            <person name="Ruiz-Vazquez R."/>
            <person name="Sanz C."/>
            <person name="Schackwitz W."/>
            <person name="Schmutz J."/>
            <person name="Shahriari M."/>
            <person name="Shelest E."/>
            <person name="Silva-Franco F."/>
            <person name="Soanes D."/>
            <person name="Syed K."/>
            <person name="Tagua V.G."/>
            <person name="Talbot N.J."/>
            <person name="Thon M."/>
            <person name="De vries R.P."/>
            <person name="Wiebenga A."/>
            <person name="Yadav J.S."/>
            <person name="Braun E.L."/>
            <person name="Baker S."/>
            <person name="Garre V."/>
            <person name="Horwitz B."/>
            <person name="Torres-Martinez S."/>
            <person name="Idnurm A."/>
            <person name="Herrera-Estrella A."/>
            <person name="Gabaldon T."/>
            <person name="Grigoriev I.V."/>
        </authorList>
    </citation>
    <scope>NUCLEOTIDE SEQUENCE [LARGE SCALE GENOMIC DNA]</scope>
    <source>
        <strain evidence="7">NRRL 1555(-)</strain>
    </source>
</reference>
<sequence>QELEQLPLRDQTPINNLWSVFDAAPAQQRILILKGLLSTCCTSQLSYLASALQPLLRIDFTVILPIEISIKIFTYLDAQSLCKAAQVNKRWREIADDDILWHRMCEQHIDRKCTKCGWRLALLQKPKLIRSPEKRVREDSTEDLPNKRTDRKLWKDIYSERLVVERHWRKNKYVHRVLKGHMDGVMCLQFCEYQNMLITGSYDKTIIVWNLETGALLETLKGHTRCVRTLQFDDTKLVTGSMDNTLRIWNYRTGQCIRTLEGHTNGVVHLHFDARILASGSADATIKIWNFQTGKCYTLTGHTHLVNHVKIYNNSTSLVSTSDDTTIRIWDLEKRTCTRVLQGHLAPVQVAVPSMPGLIHRFEDYTANLQIQKTHTGTSFQAPSTSSTTSVPVIISGSLDTSIKIWSIETGNCLGTLLGHAHGVWTLAYDKQRLVSGSHDGIIKIWDIEKGNPMYSLQGHTSAVTAIALGDAKVVSASDNGEIHIWDYGAII</sequence>
<dbReference type="PROSITE" id="PS00678">
    <property type="entry name" value="WD_REPEATS_1"/>
    <property type="match status" value="4"/>
</dbReference>
<accession>A0A163EGL9</accession>
<evidence type="ECO:0000256" key="3">
    <source>
        <dbReference type="ARBA" id="ARBA00022786"/>
    </source>
</evidence>
<dbReference type="AlphaFoldDB" id="A0A163EGL9"/>
<protein>
    <recommendedName>
        <fullName evidence="5">F-box domain-containing protein</fullName>
    </recommendedName>
</protein>
<dbReference type="OrthoDB" id="5580488at2759"/>
<dbReference type="SMART" id="SM00320">
    <property type="entry name" value="WD40"/>
    <property type="match status" value="7"/>
</dbReference>
<dbReference type="InterPro" id="IPR011047">
    <property type="entry name" value="Quinoprotein_ADH-like_sf"/>
</dbReference>
<dbReference type="InterPro" id="IPR019775">
    <property type="entry name" value="WD40_repeat_CS"/>
</dbReference>
<dbReference type="InterPro" id="IPR020472">
    <property type="entry name" value="WD40_PAC1"/>
</dbReference>
<evidence type="ECO:0000256" key="4">
    <source>
        <dbReference type="PROSITE-ProRule" id="PRU00221"/>
    </source>
</evidence>
<evidence type="ECO:0000256" key="2">
    <source>
        <dbReference type="ARBA" id="ARBA00022737"/>
    </source>
</evidence>
<dbReference type="PRINTS" id="PR00320">
    <property type="entry name" value="GPROTEINBRPT"/>
</dbReference>
<dbReference type="Pfam" id="PF12937">
    <property type="entry name" value="F-box-like"/>
    <property type="match status" value="1"/>
</dbReference>
<feature type="repeat" description="WD" evidence="4">
    <location>
        <begin position="457"/>
        <end position="487"/>
    </location>
</feature>
<dbReference type="InParanoid" id="A0A163EGL9"/>
<dbReference type="Gene3D" id="1.20.1280.50">
    <property type="match status" value="1"/>
</dbReference>
<dbReference type="PANTHER" id="PTHR19872">
    <property type="entry name" value="UBIQUITIN LIGASE SPECIFICITY FACTOR/HREP PROTEIN"/>
    <property type="match status" value="1"/>
</dbReference>
<feature type="repeat" description="WD" evidence="4">
    <location>
        <begin position="178"/>
        <end position="219"/>
    </location>
</feature>
<feature type="repeat" description="WD" evidence="4">
    <location>
        <begin position="394"/>
        <end position="416"/>
    </location>
</feature>
<feature type="repeat" description="WD" evidence="4">
    <location>
        <begin position="417"/>
        <end position="456"/>
    </location>
</feature>
<dbReference type="PROSITE" id="PS50082">
    <property type="entry name" value="WD_REPEATS_2"/>
    <property type="match status" value="7"/>
</dbReference>
<feature type="domain" description="F-box" evidence="5">
    <location>
        <begin position="58"/>
        <end position="104"/>
    </location>
</feature>
<organism evidence="6 7">
    <name type="scientific">Phycomyces blakesleeanus (strain ATCC 8743b / DSM 1359 / FGSC 10004 / NBRC 33097 / NRRL 1555)</name>
    <dbReference type="NCBI Taxonomy" id="763407"/>
    <lineage>
        <taxon>Eukaryota</taxon>
        <taxon>Fungi</taxon>
        <taxon>Fungi incertae sedis</taxon>
        <taxon>Mucoromycota</taxon>
        <taxon>Mucoromycotina</taxon>
        <taxon>Mucoromycetes</taxon>
        <taxon>Mucorales</taxon>
        <taxon>Phycomycetaceae</taxon>
        <taxon>Phycomyces</taxon>
    </lineage>
</organism>
<feature type="repeat" description="WD" evidence="4">
    <location>
        <begin position="260"/>
        <end position="299"/>
    </location>
</feature>
<name>A0A163EGL9_PHYB8</name>
<keyword evidence="7" id="KW-1185">Reference proteome</keyword>
<dbReference type="Proteomes" id="UP000077315">
    <property type="component" value="Unassembled WGS sequence"/>
</dbReference>
<dbReference type="GeneID" id="28988921"/>